<dbReference type="Gene3D" id="3.90.1640.30">
    <property type="match status" value="1"/>
</dbReference>
<keyword evidence="5 10" id="KW-0269">Exonuclease</keyword>
<evidence type="ECO:0000259" key="7">
    <source>
        <dbReference type="Pfam" id="PF01368"/>
    </source>
</evidence>
<dbReference type="InterPro" id="IPR038763">
    <property type="entry name" value="DHH_sf"/>
</dbReference>
<dbReference type="GO" id="GO:0003676">
    <property type="term" value="F:nucleic acid binding"/>
    <property type="evidence" value="ECO:0007669"/>
    <property type="project" value="InterPro"/>
</dbReference>
<dbReference type="AlphaFoldDB" id="A0A285ND34"/>
<evidence type="ECO:0000256" key="5">
    <source>
        <dbReference type="ARBA" id="ARBA00022839"/>
    </source>
</evidence>
<dbReference type="InterPro" id="IPR004610">
    <property type="entry name" value="RecJ"/>
</dbReference>
<dbReference type="Pfam" id="PF02272">
    <property type="entry name" value="DHHA1"/>
    <property type="match status" value="1"/>
</dbReference>
<dbReference type="PANTHER" id="PTHR30255">
    <property type="entry name" value="SINGLE-STRANDED-DNA-SPECIFIC EXONUCLEASE RECJ"/>
    <property type="match status" value="1"/>
</dbReference>
<dbReference type="InterPro" id="IPR051673">
    <property type="entry name" value="SSDNA_exonuclease_RecJ"/>
</dbReference>
<evidence type="ECO:0000256" key="3">
    <source>
        <dbReference type="ARBA" id="ARBA00022722"/>
    </source>
</evidence>
<keyword evidence="4" id="KW-0378">Hydrolase</keyword>
<evidence type="ECO:0000256" key="1">
    <source>
        <dbReference type="ARBA" id="ARBA00005915"/>
    </source>
</evidence>
<dbReference type="GO" id="GO:0008409">
    <property type="term" value="F:5'-3' exonuclease activity"/>
    <property type="evidence" value="ECO:0007669"/>
    <property type="project" value="InterPro"/>
</dbReference>
<reference evidence="10 11" key="1">
    <citation type="submission" date="2017-09" db="EMBL/GenBank/DDBJ databases">
        <authorList>
            <person name="Ehlers B."/>
            <person name="Leendertz F.H."/>
        </authorList>
    </citation>
    <scope>NUCLEOTIDE SEQUENCE [LARGE SCALE GENOMIC DNA]</scope>
    <source>
        <strain evidence="10 11">DSM 18289</strain>
    </source>
</reference>
<dbReference type="SUPFAM" id="SSF64182">
    <property type="entry name" value="DHH phosphoesterases"/>
    <property type="match status" value="1"/>
</dbReference>
<proteinExistence type="inferred from homology"/>
<dbReference type="GO" id="GO:0006310">
    <property type="term" value="P:DNA recombination"/>
    <property type="evidence" value="ECO:0007669"/>
    <property type="project" value="InterPro"/>
</dbReference>
<organism evidence="10 11">
    <name type="scientific">Cohaesibacter gelatinilyticus</name>
    <dbReference type="NCBI Taxonomy" id="372072"/>
    <lineage>
        <taxon>Bacteria</taxon>
        <taxon>Pseudomonadati</taxon>
        <taxon>Pseudomonadota</taxon>
        <taxon>Alphaproteobacteria</taxon>
        <taxon>Hyphomicrobiales</taxon>
        <taxon>Cohaesibacteraceae</taxon>
    </lineage>
</organism>
<feature type="domain" description="RecJ OB" evidence="9">
    <location>
        <begin position="484"/>
        <end position="594"/>
    </location>
</feature>
<keyword evidence="11" id="KW-1185">Reference proteome</keyword>
<feature type="domain" description="DDH" evidence="7">
    <location>
        <begin position="96"/>
        <end position="254"/>
    </location>
</feature>
<dbReference type="InterPro" id="IPR003156">
    <property type="entry name" value="DHHA1_dom"/>
</dbReference>
<evidence type="ECO:0000313" key="10">
    <source>
        <dbReference type="EMBL" id="SNZ07434.1"/>
    </source>
</evidence>
<dbReference type="Pfam" id="PF01368">
    <property type="entry name" value="DHH"/>
    <property type="match status" value="1"/>
</dbReference>
<dbReference type="OrthoDB" id="9809852at2"/>
<feature type="coiled-coil region" evidence="6">
    <location>
        <begin position="334"/>
        <end position="361"/>
    </location>
</feature>
<gene>
    <name evidence="10" type="ORF">SAMN06265368_0954</name>
</gene>
<dbReference type="RefSeq" id="WP_097152218.1">
    <property type="nucleotide sequence ID" value="NZ_OBEL01000001.1"/>
</dbReference>
<dbReference type="Gene3D" id="3.10.310.30">
    <property type="match status" value="1"/>
</dbReference>
<dbReference type="EMBL" id="OBEL01000001">
    <property type="protein sequence ID" value="SNZ07434.1"/>
    <property type="molecule type" value="Genomic_DNA"/>
</dbReference>
<dbReference type="InterPro" id="IPR001667">
    <property type="entry name" value="DDH_dom"/>
</dbReference>
<comment type="similarity">
    <text evidence="1">Belongs to the RecJ family.</text>
</comment>
<dbReference type="GO" id="GO:0006281">
    <property type="term" value="P:DNA repair"/>
    <property type="evidence" value="ECO:0007669"/>
    <property type="project" value="InterPro"/>
</dbReference>
<dbReference type="PANTHER" id="PTHR30255:SF2">
    <property type="entry name" value="SINGLE-STRANDED-DNA-SPECIFIC EXONUCLEASE RECJ"/>
    <property type="match status" value="1"/>
</dbReference>
<dbReference type="Pfam" id="PF17768">
    <property type="entry name" value="RecJ_OB"/>
    <property type="match status" value="1"/>
</dbReference>
<evidence type="ECO:0000256" key="4">
    <source>
        <dbReference type="ARBA" id="ARBA00022801"/>
    </source>
</evidence>
<dbReference type="NCBIfam" id="TIGR00644">
    <property type="entry name" value="recJ"/>
    <property type="match status" value="1"/>
</dbReference>
<evidence type="ECO:0000259" key="9">
    <source>
        <dbReference type="Pfam" id="PF17768"/>
    </source>
</evidence>
<evidence type="ECO:0000313" key="11">
    <source>
        <dbReference type="Proteomes" id="UP000219439"/>
    </source>
</evidence>
<sequence>MISDRKAYLGVSKSAKERKWIERLDERGTSIASAIAQSQGIADIVARVMAGRGLDLEAAEGYLDPAIKDLMPDPSCITDMDLAAERIAHSIIKGDKIAIFGDYDVDGATSSALLYNFLAHCGIEATIYIPDRIFEGYGPNPDAIDQLIDAGHQLIATLDCGSTSFTALERAKERNIDVVVLDHHQVGEELPPCVALVNPNRQDDLSKLGHLAAVGVTFMTIVAVNRTLRQKGFFGAQCSAPNLLAWLDLVALGTVCDVVPLVGLNRAFVTKGMLVIRKHSNVGLSALQAVSRVSGPVRPYHLGFLLGPRINAGGRIGDAALGARLLTTSNPSQAEQIANELERLNKERQALEQIMLEEATAQADMLLMADPDAACLVTSSPDWHAGIVGLLASRLKERFRRPAFAIAMGANGQGTGSGRSIAGVDLGAAVRKGVEEGRLVKGGGHAMAAGLTVEEGALHSFKAYLHDELLSQVGQARASDEMKIDGALTATGATEDLVNLLEKAGPYGAGNSEPVFVFPSHTIAFADVVGQGGHVRCSLKSNAGGNLKGICFRAADEPLGKLLLENRGQPLHVAGSLSLDHWQGRPTVQLRILDAAEPVPLS</sequence>
<protein>
    <recommendedName>
        <fullName evidence="2">Single-stranded-DNA-specific exonuclease RecJ</fullName>
    </recommendedName>
</protein>
<dbReference type="InterPro" id="IPR041122">
    <property type="entry name" value="RecJ_OB"/>
</dbReference>
<evidence type="ECO:0000256" key="6">
    <source>
        <dbReference type="SAM" id="Coils"/>
    </source>
</evidence>
<feature type="domain" description="DHHA1" evidence="8">
    <location>
        <begin position="375"/>
        <end position="467"/>
    </location>
</feature>
<evidence type="ECO:0000259" key="8">
    <source>
        <dbReference type="Pfam" id="PF02272"/>
    </source>
</evidence>
<name>A0A285ND34_9HYPH</name>
<accession>A0A285ND34</accession>
<evidence type="ECO:0000256" key="2">
    <source>
        <dbReference type="ARBA" id="ARBA00019841"/>
    </source>
</evidence>
<dbReference type="Proteomes" id="UP000219439">
    <property type="component" value="Unassembled WGS sequence"/>
</dbReference>
<keyword evidence="6" id="KW-0175">Coiled coil</keyword>
<keyword evidence="3" id="KW-0540">Nuclease</keyword>